<feature type="domain" description="SH2" evidence="3">
    <location>
        <begin position="37"/>
        <end position="131"/>
    </location>
</feature>
<dbReference type="SMART" id="SM00233">
    <property type="entry name" value="PH"/>
    <property type="match status" value="1"/>
</dbReference>
<accession>A0AAE0XDT6</accession>
<reference evidence="5" key="1">
    <citation type="journal article" date="2023" name="G3 (Bethesda)">
        <title>A reference genome for the long-term kleptoplast-retaining sea slug Elysia crispata morphotype clarki.</title>
        <authorList>
            <person name="Eastman K.E."/>
            <person name="Pendleton A.L."/>
            <person name="Shaikh M.A."/>
            <person name="Suttiyut T."/>
            <person name="Ogas R."/>
            <person name="Tomko P."/>
            <person name="Gavelis G."/>
            <person name="Widhalm J.R."/>
            <person name="Wisecaver J.H."/>
        </authorList>
    </citation>
    <scope>NUCLEOTIDE SEQUENCE</scope>
    <source>
        <strain evidence="5">ECLA1</strain>
    </source>
</reference>
<evidence type="ECO:0000256" key="1">
    <source>
        <dbReference type="ARBA" id="ARBA00022999"/>
    </source>
</evidence>
<organism evidence="5 6">
    <name type="scientific">Elysia crispata</name>
    <name type="common">lettuce slug</name>
    <dbReference type="NCBI Taxonomy" id="231223"/>
    <lineage>
        <taxon>Eukaryota</taxon>
        <taxon>Metazoa</taxon>
        <taxon>Spiralia</taxon>
        <taxon>Lophotrochozoa</taxon>
        <taxon>Mollusca</taxon>
        <taxon>Gastropoda</taxon>
        <taxon>Heterobranchia</taxon>
        <taxon>Euthyneura</taxon>
        <taxon>Panpulmonata</taxon>
        <taxon>Sacoglossa</taxon>
        <taxon>Placobranchoidea</taxon>
        <taxon>Plakobranchidae</taxon>
        <taxon>Elysia</taxon>
    </lineage>
</organism>
<dbReference type="PRINTS" id="PR00401">
    <property type="entry name" value="SH2DOMAIN"/>
</dbReference>
<dbReference type="PROSITE" id="PS50001">
    <property type="entry name" value="SH2"/>
    <property type="match status" value="1"/>
</dbReference>
<evidence type="ECO:0000313" key="5">
    <source>
        <dbReference type="EMBL" id="KAK3690849.1"/>
    </source>
</evidence>
<name>A0AAE0XDT6_9GAST</name>
<protein>
    <recommendedName>
        <fullName evidence="7">Dual adapter for phosphotyrosine and 3-phosphotyrosine and 3-phosphoinositide</fullName>
    </recommendedName>
</protein>
<dbReference type="AlphaFoldDB" id="A0AAE0XDT6"/>
<keyword evidence="1 2" id="KW-0727">SH2 domain</keyword>
<dbReference type="Pfam" id="PF00169">
    <property type="entry name" value="PH"/>
    <property type="match status" value="1"/>
</dbReference>
<dbReference type="Pfam" id="PF00017">
    <property type="entry name" value="SH2"/>
    <property type="match status" value="1"/>
</dbReference>
<dbReference type="PROSITE" id="PS50003">
    <property type="entry name" value="PH_DOMAIN"/>
    <property type="match status" value="1"/>
</dbReference>
<dbReference type="EMBL" id="JAWDGP010008106">
    <property type="protein sequence ID" value="KAK3690849.1"/>
    <property type="molecule type" value="Genomic_DNA"/>
</dbReference>
<dbReference type="InterPro" id="IPR011993">
    <property type="entry name" value="PH-like_dom_sf"/>
</dbReference>
<comment type="caution">
    <text evidence="5">The sequence shown here is derived from an EMBL/GenBank/DDBJ whole genome shotgun (WGS) entry which is preliminary data.</text>
</comment>
<dbReference type="SUPFAM" id="SSF55550">
    <property type="entry name" value="SH2 domain"/>
    <property type="match status" value="1"/>
</dbReference>
<dbReference type="Gene3D" id="3.30.505.10">
    <property type="entry name" value="SH2 domain"/>
    <property type="match status" value="1"/>
</dbReference>
<dbReference type="SMART" id="SM00252">
    <property type="entry name" value="SH2"/>
    <property type="match status" value="1"/>
</dbReference>
<dbReference type="PANTHER" id="PTHR14336:SF15">
    <property type="entry name" value="DUAL ADAPTER FOR PHOSPHOTYROSINE AND 3-PHOSPHOTYROSINE AND 3-PHOSPHOINOSITIDE"/>
    <property type="match status" value="1"/>
</dbReference>
<dbReference type="Proteomes" id="UP001283361">
    <property type="component" value="Unassembled WGS sequence"/>
</dbReference>
<dbReference type="InterPro" id="IPR001849">
    <property type="entry name" value="PH_domain"/>
</dbReference>
<feature type="domain" description="PH" evidence="4">
    <location>
        <begin position="165"/>
        <end position="261"/>
    </location>
</feature>
<sequence>MATFTTPNQSQLKSEIGLIQTYRMNGIENFQVESLPWYHPTLSRHTAESMLIQNGMDGTYLLRPSSKGSGEYALSVKCEQAVKHFNIVWAGNEIRFGQCTFNTAADFVEHFKNKPLLCGESGQVVLLKIPYPRDISEPDMYECVTLHAEFSTADDPRITDTDFSVNSKEGFLTKQGRHFKNWRTRWFVLQRNELKYFKQKFSKTPLRVLDLNECRECSQDFSQKDKSCVIRLDMGWRVFLFYSVSEHDMEDWIKRINWRLKANRTRGSFNSDHSNRH</sequence>
<evidence type="ECO:0000259" key="4">
    <source>
        <dbReference type="PROSITE" id="PS50003"/>
    </source>
</evidence>
<dbReference type="InterPro" id="IPR000980">
    <property type="entry name" value="SH2"/>
</dbReference>
<keyword evidence="6" id="KW-1185">Reference proteome</keyword>
<evidence type="ECO:0000313" key="6">
    <source>
        <dbReference type="Proteomes" id="UP001283361"/>
    </source>
</evidence>
<dbReference type="InterPro" id="IPR051707">
    <property type="entry name" value="PI-Interact_SigTrans_Reg"/>
</dbReference>
<gene>
    <name evidence="5" type="ORF">RRG08_021548</name>
</gene>
<dbReference type="PANTHER" id="PTHR14336">
    <property type="entry name" value="TANDEM PH DOMAIN CONTAINING PROTEIN"/>
    <property type="match status" value="1"/>
</dbReference>
<dbReference type="FunFam" id="2.30.29.30:FF:000286">
    <property type="entry name" value="PH-protein kinase domain containing protein"/>
    <property type="match status" value="1"/>
</dbReference>
<proteinExistence type="predicted"/>
<dbReference type="InterPro" id="IPR036860">
    <property type="entry name" value="SH2_dom_sf"/>
</dbReference>
<evidence type="ECO:0008006" key="7">
    <source>
        <dbReference type="Google" id="ProtNLM"/>
    </source>
</evidence>
<evidence type="ECO:0000259" key="3">
    <source>
        <dbReference type="PROSITE" id="PS50001"/>
    </source>
</evidence>
<dbReference type="Gene3D" id="2.30.29.30">
    <property type="entry name" value="Pleckstrin-homology domain (PH domain)/Phosphotyrosine-binding domain (PTB)"/>
    <property type="match status" value="1"/>
</dbReference>
<evidence type="ECO:0000256" key="2">
    <source>
        <dbReference type="PROSITE-ProRule" id="PRU00191"/>
    </source>
</evidence>
<dbReference type="SUPFAM" id="SSF50729">
    <property type="entry name" value="PH domain-like"/>
    <property type="match status" value="1"/>
</dbReference>